<accession>A0AAJ5ZF68</accession>
<reference evidence="4" key="2">
    <citation type="submission" date="2023-06" db="EMBL/GenBank/DDBJ databases">
        <title>Pangenomics reveal diversification of enzyme families and niche specialization in globally abundant SAR202 bacteria.</title>
        <authorList>
            <person name="Saw J.H.W."/>
        </authorList>
    </citation>
    <scope>NUCLEOTIDE SEQUENCE [LARGE SCALE GENOMIC DNA]</scope>
    <source>
        <strain evidence="4">JH1073</strain>
    </source>
</reference>
<gene>
    <name evidence="3" type="ORF">GKO48_12160</name>
</gene>
<dbReference type="Gene3D" id="3.90.950.20">
    <property type="entry name" value="CinA-like"/>
    <property type="match status" value="1"/>
</dbReference>
<dbReference type="InterPro" id="IPR008136">
    <property type="entry name" value="CinA_C"/>
</dbReference>
<organism evidence="3 4">
    <name type="scientific">Candidatus Lucifugimonas marina</name>
    <dbReference type="NCBI Taxonomy" id="3038979"/>
    <lineage>
        <taxon>Bacteria</taxon>
        <taxon>Bacillati</taxon>
        <taxon>Chloroflexota</taxon>
        <taxon>Dehalococcoidia</taxon>
        <taxon>SAR202 cluster</taxon>
        <taxon>Candidatus Lucifugimonadales</taxon>
        <taxon>Candidatus Lucifugimonadaceae</taxon>
        <taxon>Candidatus Lucifugimonas</taxon>
    </lineage>
</organism>
<dbReference type="NCBIfam" id="TIGR00200">
    <property type="entry name" value="cinA_nterm"/>
    <property type="match status" value="1"/>
</dbReference>
<proteinExistence type="inferred from homology"/>
<comment type="similarity">
    <text evidence="1">Belongs to the CinA family.</text>
</comment>
<dbReference type="InterPro" id="IPR036425">
    <property type="entry name" value="MoaB/Mog-like_dom_sf"/>
</dbReference>
<dbReference type="Pfam" id="PF00994">
    <property type="entry name" value="MoCF_biosynth"/>
    <property type="match status" value="1"/>
</dbReference>
<evidence type="ECO:0000313" key="4">
    <source>
        <dbReference type="Proteomes" id="UP001219901"/>
    </source>
</evidence>
<dbReference type="EMBL" id="CP046147">
    <property type="protein sequence ID" value="WFG40332.1"/>
    <property type="molecule type" value="Genomic_DNA"/>
</dbReference>
<evidence type="ECO:0000259" key="2">
    <source>
        <dbReference type="SMART" id="SM00852"/>
    </source>
</evidence>
<dbReference type="Gene3D" id="3.40.980.10">
    <property type="entry name" value="MoaB/Mog-like domain"/>
    <property type="match status" value="1"/>
</dbReference>
<keyword evidence="4" id="KW-1185">Reference proteome</keyword>
<evidence type="ECO:0000313" key="3">
    <source>
        <dbReference type="EMBL" id="WFG40332.1"/>
    </source>
</evidence>
<dbReference type="SUPFAM" id="SSF53218">
    <property type="entry name" value="Molybdenum cofactor biosynthesis proteins"/>
    <property type="match status" value="1"/>
</dbReference>
<dbReference type="InterPro" id="IPR008135">
    <property type="entry name" value="Competence-induced_CinA"/>
</dbReference>
<dbReference type="InterPro" id="IPR050101">
    <property type="entry name" value="CinA"/>
</dbReference>
<protein>
    <recommendedName>
        <fullName evidence="1">CinA-like protein</fullName>
    </recommendedName>
</protein>
<evidence type="ECO:0000256" key="1">
    <source>
        <dbReference type="HAMAP-Rule" id="MF_00226"/>
    </source>
</evidence>
<dbReference type="Pfam" id="PF02464">
    <property type="entry name" value="CinA"/>
    <property type="match status" value="1"/>
</dbReference>
<dbReference type="HAMAP" id="MF_00226_B">
    <property type="entry name" value="CinA_B"/>
    <property type="match status" value="1"/>
</dbReference>
<dbReference type="Pfam" id="PF18146">
    <property type="entry name" value="CinA_KH"/>
    <property type="match status" value="1"/>
</dbReference>
<dbReference type="SUPFAM" id="SSF142433">
    <property type="entry name" value="CinA-like"/>
    <property type="match status" value="1"/>
</dbReference>
<dbReference type="RefSeq" id="WP_342825492.1">
    <property type="nucleotide sequence ID" value="NZ_CP046146.1"/>
</dbReference>
<dbReference type="NCBIfam" id="TIGR00177">
    <property type="entry name" value="molyb_syn"/>
    <property type="match status" value="1"/>
</dbReference>
<dbReference type="PANTHER" id="PTHR13939:SF0">
    <property type="entry name" value="NMN AMIDOHYDROLASE-LIKE PROTEIN YFAY"/>
    <property type="match status" value="1"/>
</dbReference>
<dbReference type="PANTHER" id="PTHR13939">
    <property type="entry name" value="NICOTINAMIDE-NUCLEOTIDE AMIDOHYDROLASE PNCC"/>
    <property type="match status" value="1"/>
</dbReference>
<dbReference type="InterPro" id="IPR036653">
    <property type="entry name" value="CinA-like_C"/>
</dbReference>
<dbReference type="SMART" id="SM00852">
    <property type="entry name" value="MoCF_biosynth"/>
    <property type="match status" value="1"/>
</dbReference>
<name>A0AAJ5ZF68_9CHLR</name>
<dbReference type="Proteomes" id="UP001219901">
    <property type="component" value="Chromosome"/>
</dbReference>
<dbReference type="AlphaFoldDB" id="A0AAJ5ZF68"/>
<dbReference type="CDD" id="cd00885">
    <property type="entry name" value="cinA"/>
    <property type="match status" value="1"/>
</dbReference>
<feature type="domain" description="MoaB/Mog" evidence="2">
    <location>
        <begin position="4"/>
        <end position="171"/>
    </location>
</feature>
<reference evidence="3 4" key="1">
    <citation type="submission" date="2019-11" db="EMBL/GenBank/DDBJ databases">
        <authorList>
            <person name="Cho J.-C."/>
        </authorList>
    </citation>
    <scope>NUCLEOTIDE SEQUENCE [LARGE SCALE GENOMIC DNA]</scope>
    <source>
        <strain evidence="3 4">JH1073</strain>
    </source>
</reference>
<dbReference type="InterPro" id="IPR001453">
    <property type="entry name" value="MoaB/Mog_dom"/>
</dbReference>
<dbReference type="InterPro" id="IPR041424">
    <property type="entry name" value="CinA_KH"/>
</dbReference>
<dbReference type="Gene3D" id="3.30.70.2860">
    <property type="match status" value="1"/>
</dbReference>
<dbReference type="PIRSF" id="PIRSF006728">
    <property type="entry name" value="CinA"/>
    <property type="match status" value="1"/>
</dbReference>
<sequence length="411" mass="44059">MNAEIVSIGSELLLGQIVDTNASWIAQRLAASGVNLFYKTTVGDNLDRMVDILDRALDRSDVVITGGGIGPTQDDLTREAIAKVTGREVVTDPESLEELRERFQKRGFILTKNNERQAQIPSGAIVVKNPNGTAPAFIVETDRGVTISLPGVPFEMKWLVDNEVIPYLREKYGLTQMIHYRVLKVADIGESAVDDRIGHLIADSKNPTVGVLAHPGQVDVRIAALAESVDESNKLIEPVDAEVRKLLGDNIFAVDDETIESVVGNLVKENNATVATCEDLSGGSVASAIQKAADSAFLQSSIVNSNEALEKIARTGGETPPFSDGAERAAALARAIKKTTGATYGIAVHGTEEGDQRTENLGRGETYIVVSGPNGERTRHVRSAGRGGPDRQRAAMGALSLFRRELLGLPE</sequence>